<dbReference type="Pfam" id="PF03747">
    <property type="entry name" value="ADP_ribosyl_GH"/>
    <property type="match status" value="1"/>
</dbReference>
<keyword evidence="12" id="KW-0479">Metal-binding</keyword>
<gene>
    <name evidence="13" type="ORF">EJ08DRAFT_551845</name>
</gene>
<dbReference type="GO" id="GO:0046872">
    <property type="term" value="F:metal ion binding"/>
    <property type="evidence" value="ECO:0007669"/>
    <property type="project" value="UniProtKB-KW"/>
</dbReference>
<name>A0A9P4NHF0_9PEZI</name>
<dbReference type="SUPFAM" id="SSF101478">
    <property type="entry name" value="ADP-ribosylglycohydrolase"/>
    <property type="match status" value="1"/>
</dbReference>
<organism evidence="13 14">
    <name type="scientific">Tothia fuscella</name>
    <dbReference type="NCBI Taxonomy" id="1048955"/>
    <lineage>
        <taxon>Eukaryota</taxon>
        <taxon>Fungi</taxon>
        <taxon>Dikarya</taxon>
        <taxon>Ascomycota</taxon>
        <taxon>Pezizomycotina</taxon>
        <taxon>Dothideomycetes</taxon>
        <taxon>Pleosporomycetidae</taxon>
        <taxon>Venturiales</taxon>
        <taxon>Cylindrosympodiaceae</taxon>
        <taxon>Tothia</taxon>
    </lineage>
</organism>
<reference evidence="13" key="1">
    <citation type="journal article" date="2020" name="Stud. Mycol.">
        <title>101 Dothideomycetes genomes: a test case for predicting lifestyles and emergence of pathogens.</title>
        <authorList>
            <person name="Haridas S."/>
            <person name="Albert R."/>
            <person name="Binder M."/>
            <person name="Bloem J."/>
            <person name="Labutti K."/>
            <person name="Salamov A."/>
            <person name="Andreopoulos B."/>
            <person name="Baker S."/>
            <person name="Barry K."/>
            <person name="Bills G."/>
            <person name="Bluhm B."/>
            <person name="Cannon C."/>
            <person name="Castanera R."/>
            <person name="Culley D."/>
            <person name="Daum C."/>
            <person name="Ezra D."/>
            <person name="Gonzalez J."/>
            <person name="Henrissat B."/>
            <person name="Kuo A."/>
            <person name="Liang C."/>
            <person name="Lipzen A."/>
            <person name="Lutzoni F."/>
            <person name="Magnuson J."/>
            <person name="Mondo S."/>
            <person name="Nolan M."/>
            <person name="Ohm R."/>
            <person name="Pangilinan J."/>
            <person name="Park H.-J."/>
            <person name="Ramirez L."/>
            <person name="Alfaro M."/>
            <person name="Sun H."/>
            <person name="Tritt A."/>
            <person name="Yoshinaga Y."/>
            <person name="Zwiers L.-H."/>
            <person name="Turgeon B."/>
            <person name="Goodwin S."/>
            <person name="Spatafora J."/>
            <person name="Crous P."/>
            <person name="Grigoriev I."/>
        </authorList>
    </citation>
    <scope>NUCLEOTIDE SEQUENCE</scope>
    <source>
        <strain evidence="13">CBS 130266</strain>
    </source>
</reference>
<dbReference type="Gene3D" id="1.10.4080.10">
    <property type="entry name" value="ADP-ribosylation/Crystallin J1"/>
    <property type="match status" value="1"/>
</dbReference>
<proteinExistence type="inferred from homology"/>
<keyword evidence="3" id="KW-0378">Hydrolase</keyword>
<dbReference type="PANTHER" id="PTHR16222">
    <property type="entry name" value="ADP-RIBOSYLGLYCOHYDROLASE"/>
    <property type="match status" value="1"/>
</dbReference>
<evidence type="ECO:0000256" key="2">
    <source>
        <dbReference type="ARBA" id="ARBA00012255"/>
    </source>
</evidence>
<evidence type="ECO:0000313" key="13">
    <source>
        <dbReference type="EMBL" id="KAF2421532.1"/>
    </source>
</evidence>
<dbReference type="InterPro" id="IPR050792">
    <property type="entry name" value="ADP-ribosylglycohydrolase"/>
</dbReference>
<comment type="cofactor">
    <cofactor evidence="12">
        <name>Mg(2+)</name>
        <dbReference type="ChEBI" id="CHEBI:18420"/>
    </cofactor>
    <text evidence="12">Binds 2 magnesium ions per subunit.</text>
</comment>
<keyword evidence="12" id="KW-0460">Magnesium</keyword>
<feature type="non-terminal residue" evidence="13">
    <location>
        <position position="368"/>
    </location>
</feature>
<sequence>SRIKGAIVGVCVCDALAGPYEWERPSNIPATITEYAPIQGLSGVFPTHQAGSYSNPGSHTLCLAQSLIDKHGKLNVQSIVQNLIHWKTTGWMSARPNEEPRFGYSTIEQALDVWPPFLLEATNLTFAGPGGDQITDAQKRKQIKRIVANGLKKVYNNRRLQNSEDSGSLIRCVPIALVSVAKGITDNDPDGLDWEDQALRSARAQSDITHPKIVCGDACVVYTSVLRTILGGHAERTTKGAIAAWVCNRDIADRKLRKLLRPKRDFASWQALGPERIRYNPNDRWEGAQDHVAQVLHGALRAFFTTDTFEDGVVRAIKLGGYYCKAIASVYGGLAGAYYGLEAIPQRWRDGLRRTGMIHHIATKMADL</sequence>
<evidence type="ECO:0000256" key="5">
    <source>
        <dbReference type="ARBA" id="ARBA00042398"/>
    </source>
</evidence>
<comment type="caution">
    <text evidence="13">The sequence shown here is derived from an EMBL/GenBank/DDBJ whole genome shotgun (WGS) entry which is preliminary data.</text>
</comment>
<dbReference type="EMBL" id="MU007097">
    <property type="protein sequence ID" value="KAF2421532.1"/>
    <property type="molecule type" value="Genomic_DNA"/>
</dbReference>
<dbReference type="OrthoDB" id="2021138at2759"/>
<feature type="non-terminal residue" evidence="13">
    <location>
        <position position="1"/>
    </location>
</feature>
<dbReference type="InterPro" id="IPR036705">
    <property type="entry name" value="Ribosyl_crysJ1_sf"/>
</dbReference>
<evidence type="ECO:0000256" key="7">
    <source>
        <dbReference type="ARBA" id="ARBA00042722"/>
    </source>
</evidence>
<evidence type="ECO:0000256" key="12">
    <source>
        <dbReference type="PIRSR" id="PIRSR605502-1"/>
    </source>
</evidence>
<dbReference type="EC" id="3.2.1.143" evidence="2"/>
<evidence type="ECO:0000256" key="4">
    <source>
        <dbReference type="ARBA" id="ARBA00041057"/>
    </source>
</evidence>
<dbReference type="AlphaFoldDB" id="A0A9P4NHF0"/>
<evidence type="ECO:0000256" key="6">
    <source>
        <dbReference type="ARBA" id="ARBA00042471"/>
    </source>
</evidence>
<evidence type="ECO:0000256" key="9">
    <source>
        <dbReference type="ARBA" id="ARBA00043187"/>
    </source>
</evidence>
<dbReference type="GO" id="GO:0004649">
    <property type="term" value="F:poly(ADP-ribose) glycohydrolase activity"/>
    <property type="evidence" value="ECO:0007669"/>
    <property type="project" value="UniProtKB-EC"/>
</dbReference>
<accession>A0A9P4NHF0</accession>
<evidence type="ECO:0000256" key="8">
    <source>
        <dbReference type="ARBA" id="ARBA00042850"/>
    </source>
</evidence>
<evidence type="ECO:0000256" key="11">
    <source>
        <dbReference type="ARBA" id="ARBA00049015"/>
    </source>
</evidence>
<dbReference type="Proteomes" id="UP000800235">
    <property type="component" value="Unassembled WGS sequence"/>
</dbReference>
<evidence type="ECO:0000313" key="14">
    <source>
        <dbReference type="Proteomes" id="UP000800235"/>
    </source>
</evidence>
<evidence type="ECO:0000256" key="3">
    <source>
        <dbReference type="ARBA" id="ARBA00022801"/>
    </source>
</evidence>
<dbReference type="PANTHER" id="PTHR16222:SF24">
    <property type="entry name" value="ADP-RIBOSYLHYDROLASE ARH3"/>
    <property type="match status" value="1"/>
</dbReference>
<keyword evidence="14" id="KW-1185">Reference proteome</keyword>
<comment type="similarity">
    <text evidence="1">Belongs to the ADP-ribosylglycohydrolase family.</text>
</comment>
<evidence type="ECO:0000256" key="1">
    <source>
        <dbReference type="ARBA" id="ARBA00010702"/>
    </source>
</evidence>
<protein>
    <recommendedName>
        <fullName evidence="4">ADP-ribosylhydrolase ARH3</fullName>
        <ecNumber evidence="2">3.2.1.143</ecNumber>
    </recommendedName>
    <alternativeName>
        <fullName evidence="5">ADP-ribose glycohydrolase ARH3</fullName>
    </alternativeName>
    <alternativeName>
        <fullName evidence="6">ADP-ribosylhydrolase 3</fullName>
    </alternativeName>
    <alternativeName>
        <fullName evidence="9">O-acetyl-ADP-ribose deacetylase ARH3</fullName>
    </alternativeName>
    <alternativeName>
        <fullName evidence="10">Poly(ADP-ribose) glycohydrolase ARH3</fullName>
    </alternativeName>
    <alternativeName>
        <fullName evidence="8">[Protein ADP-ribosylarginine] hydrolase-like protein 2</fullName>
    </alternativeName>
    <alternativeName>
        <fullName evidence="7">[Protein ADP-ribosylserine] hydrolase</fullName>
    </alternativeName>
</protein>
<feature type="binding site" evidence="12">
    <location>
        <position position="54"/>
    </location>
    <ligand>
        <name>Mg(2+)</name>
        <dbReference type="ChEBI" id="CHEBI:18420"/>
        <label>1</label>
    </ligand>
</feature>
<evidence type="ECO:0000256" key="10">
    <source>
        <dbReference type="ARBA" id="ARBA00043193"/>
    </source>
</evidence>
<dbReference type="InterPro" id="IPR005502">
    <property type="entry name" value="Ribosyl_crysJ1"/>
</dbReference>
<comment type="catalytic activity">
    <reaction evidence="11">
        <text>alpha-NAD(+) + H2O = ADP-D-ribose + nicotinamide + H(+)</text>
        <dbReference type="Rhea" id="RHEA:68792"/>
        <dbReference type="ChEBI" id="CHEBI:15377"/>
        <dbReference type="ChEBI" id="CHEBI:15378"/>
        <dbReference type="ChEBI" id="CHEBI:17154"/>
        <dbReference type="ChEBI" id="CHEBI:57967"/>
        <dbReference type="ChEBI" id="CHEBI:77017"/>
    </reaction>
</comment>